<organism evidence="1">
    <name type="scientific">marine sediment metagenome</name>
    <dbReference type="NCBI Taxonomy" id="412755"/>
    <lineage>
        <taxon>unclassified sequences</taxon>
        <taxon>metagenomes</taxon>
        <taxon>ecological metagenomes</taxon>
    </lineage>
</organism>
<accession>X0TMN6</accession>
<feature type="non-terminal residue" evidence="1">
    <location>
        <position position="66"/>
    </location>
</feature>
<reference evidence="1" key="1">
    <citation type="journal article" date="2014" name="Front. Microbiol.">
        <title>High frequency of phylogenetically diverse reductive dehalogenase-homologous genes in deep subseafloor sedimentary metagenomes.</title>
        <authorList>
            <person name="Kawai M."/>
            <person name="Futagami T."/>
            <person name="Toyoda A."/>
            <person name="Takaki Y."/>
            <person name="Nishi S."/>
            <person name="Hori S."/>
            <person name="Arai W."/>
            <person name="Tsubouchi T."/>
            <person name="Morono Y."/>
            <person name="Uchiyama I."/>
            <person name="Ito T."/>
            <person name="Fujiyama A."/>
            <person name="Inagaki F."/>
            <person name="Takami H."/>
        </authorList>
    </citation>
    <scope>NUCLEOTIDE SEQUENCE</scope>
    <source>
        <strain evidence="1">Expedition CK06-06</strain>
    </source>
</reference>
<proteinExistence type="predicted"/>
<evidence type="ECO:0000313" key="1">
    <source>
        <dbReference type="EMBL" id="GAF88521.1"/>
    </source>
</evidence>
<name>X0TMN6_9ZZZZ</name>
<gene>
    <name evidence="1" type="ORF">S01H1_27264</name>
</gene>
<dbReference type="EMBL" id="BARS01016586">
    <property type="protein sequence ID" value="GAF88521.1"/>
    <property type="molecule type" value="Genomic_DNA"/>
</dbReference>
<comment type="caution">
    <text evidence="1">The sequence shown here is derived from an EMBL/GenBank/DDBJ whole genome shotgun (WGS) entry which is preliminary data.</text>
</comment>
<sequence>MKRRTFFSAAIASASGLTGALPVSTEPTVPKTQLASSSFHIMPDTIAGMSLEKLRDDYHDRLRANS</sequence>
<dbReference type="AlphaFoldDB" id="X0TMN6"/>
<protein>
    <submittedName>
        <fullName evidence="1">Uncharacterized protein</fullName>
    </submittedName>
</protein>